<keyword evidence="2" id="KW-1185">Reference proteome</keyword>
<accession>A0A9X7F3G9</accession>
<name>A0A9X7F3G9_NEIPE</name>
<organism evidence="1 2">
    <name type="scientific">Neisseria perflava</name>
    <dbReference type="NCBI Taxonomy" id="33053"/>
    <lineage>
        <taxon>Bacteria</taxon>
        <taxon>Pseudomonadati</taxon>
        <taxon>Pseudomonadota</taxon>
        <taxon>Betaproteobacteria</taxon>
        <taxon>Neisseriales</taxon>
        <taxon>Neisseriaceae</taxon>
        <taxon>Neisseria</taxon>
    </lineage>
</organism>
<gene>
    <name evidence="1" type="ORF">CYJ98_003725</name>
</gene>
<dbReference type="AlphaFoldDB" id="A0A9X7F3G9"/>
<reference evidence="2" key="1">
    <citation type="submission" date="2017-12" db="EMBL/GenBank/DDBJ databases">
        <title>Phylogenetic diversity of female urinary microbiome.</title>
        <authorList>
            <person name="Thomas-White K."/>
            <person name="Wolfe A.J."/>
        </authorList>
    </citation>
    <scope>NUCLEOTIDE SEQUENCE [LARGE SCALE GENOMIC DNA]</scope>
    <source>
        <strain evidence="2">UMB0023</strain>
    </source>
</reference>
<proteinExistence type="predicted"/>
<reference evidence="1 2" key="2">
    <citation type="submission" date="2023-10" db="EMBL/GenBank/DDBJ databases">
        <authorList>
            <person name="Choi B."/>
        </authorList>
    </citation>
    <scope>NUCLEOTIDE SEQUENCE [LARGE SCALE GENOMIC DNA]</scope>
    <source>
        <strain evidence="1 2">UMB0023</strain>
    </source>
</reference>
<protein>
    <submittedName>
        <fullName evidence="1">Uncharacterized protein</fullName>
    </submittedName>
</protein>
<dbReference type="RefSeq" id="WP_101756346.1">
    <property type="nucleotide sequence ID" value="NZ_CP136962.1"/>
</dbReference>
<evidence type="ECO:0000313" key="2">
    <source>
        <dbReference type="Proteomes" id="UP000234781"/>
    </source>
</evidence>
<dbReference type="EMBL" id="CP136962">
    <property type="protein sequence ID" value="WOS98776.1"/>
    <property type="molecule type" value="Genomic_DNA"/>
</dbReference>
<sequence length="99" mass="11902">MNKMLVFIFIFTSLYLFIGIVDKTGEFDNNYVFFFKKPWFFQSIYYDPIGERDIQDVPKEQLKQYLLYCNANIFNEFPCTVEAQEEVKKYLSESCIKSK</sequence>
<evidence type="ECO:0000313" key="1">
    <source>
        <dbReference type="EMBL" id="WOS98776.1"/>
    </source>
</evidence>
<dbReference type="Proteomes" id="UP000234781">
    <property type="component" value="Chromosome"/>
</dbReference>